<accession>A0AAU7JF98</accession>
<dbReference type="GO" id="GO:0006015">
    <property type="term" value="P:5-phosphoribose 1-diphosphate biosynthetic process"/>
    <property type="evidence" value="ECO:0007669"/>
    <property type="project" value="TreeGrafter"/>
</dbReference>
<dbReference type="GO" id="GO:0004749">
    <property type="term" value="F:ribose phosphate diphosphokinase activity"/>
    <property type="evidence" value="ECO:0007669"/>
    <property type="project" value="UniProtKB-EC"/>
</dbReference>
<feature type="domain" description="Ribose-phosphate pyrophosphokinase N-terminal" evidence="8">
    <location>
        <begin position="182"/>
        <end position="300"/>
    </location>
</feature>
<evidence type="ECO:0000256" key="1">
    <source>
        <dbReference type="ARBA" id="ARBA00013247"/>
    </source>
</evidence>
<evidence type="ECO:0000259" key="8">
    <source>
        <dbReference type="Pfam" id="PF13793"/>
    </source>
</evidence>
<keyword evidence="3" id="KW-0545">Nucleotide biosynthesis</keyword>
<comment type="catalytic activity">
    <reaction evidence="7">
        <text>D-ribose 5-phosphate + ATP = 5-phospho-alpha-D-ribose 1-diphosphate + AMP + H(+)</text>
        <dbReference type="Rhea" id="RHEA:15609"/>
        <dbReference type="ChEBI" id="CHEBI:15378"/>
        <dbReference type="ChEBI" id="CHEBI:30616"/>
        <dbReference type="ChEBI" id="CHEBI:58017"/>
        <dbReference type="ChEBI" id="CHEBI:78346"/>
        <dbReference type="ChEBI" id="CHEBI:456215"/>
        <dbReference type="EC" id="2.7.6.1"/>
    </reaction>
</comment>
<dbReference type="InterPro" id="IPR029057">
    <property type="entry name" value="PRTase-like"/>
</dbReference>
<dbReference type="EMBL" id="CP157484">
    <property type="protein sequence ID" value="XBO38907.1"/>
    <property type="molecule type" value="Genomic_DNA"/>
</dbReference>
<dbReference type="PANTHER" id="PTHR10210:SF32">
    <property type="entry name" value="RIBOSE-PHOSPHATE PYROPHOSPHOKINASE 2"/>
    <property type="match status" value="1"/>
</dbReference>
<dbReference type="CDD" id="cd06223">
    <property type="entry name" value="PRTases_typeI"/>
    <property type="match status" value="1"/>
</dbReference>
<evidence type="ECO:0000313" key="9">
    <source>
        <dbReference type="EMBL" id="XBO38907.1"/>
    </source>
</evidence>
<evidence type="ECO:0000256" key="3">
    <source>
        <dbReference type="ARBA" id="ARBA00022727"/>
    </source>
</evidence>
<dbReference type="SUPFAM" id="SSF53271">
    <property type="entry name" value="PRTase-like"/>
    <property type="match status" value="2"/>
</dbReference>
<evidence type="ECO:0000256" key="6">
    <source>
        <dbReference type="ARBA" id="ARBA00022840"/>
    </source>
</evidence>
<keyword evidence="5" id="KW-0418">Kinase</keyword>
<keyword evidence="2 9" id="KW-0808">Transferase</keyword>
<dbReference type="EC" id="2.7.6.1" evidence="1"/>
<dbReference type="Pfam" id="PF13793">
    <property type="entry name" value="Pribosyltran_N"/>
    <property type="match status" value="1"/>
</dbReference>
<dbReference type="GO" id="GO:0005737">
    <property type="term" value="C:cytoplasm"/>
    <property type="evidence" value="ECO:0007669"/>
    <property type="project" value="TreeGrafter"/>
</dbReference>
<dbReference type="GO" id="GO:0016301">
    <property type="term" value="F:kinase activity"/>
    <property type="evidence" value="ECO:0007669"/>
    <property type="project" value="UniProtKB-KW"/>
</dbReference>
<keyword evidence="6" id="KW-0067">ATP-binding</keyword>
<dbReference type="Gene3D" id="3.40.50.2020">
    <property type="match status" value="2"/>
</dbReference>
<dbReference type="InterPro" id="IPR000836">
    <property type="entry name" value="PRTase_dom"/>
</dbReference>
<name>A0AAU7JF98_9HYPH</name>
<dbReference type="InterPro" id="IPR005946">
    <property type="entry name" value="Rib-P_diPkinase"/>
</dbReference>
<dbReference type="GO" id="GO:0000287">
    <property type="term" value="F:magnesium ion binding"/>
    <property type="evidence" value="ECO:0007669"/>
    <property type="project" value="InterPro"/>
</dbReference>
<keyword evidence="4" id="KW-0547">Nucleotide-binding</keyword>
<evidence type="ECO:0000256" key="4">
    <source>
        <dbReference type="ARBA" id="ARBA00022741"/>
    </source>
</evidence>
<protein>
    <recommendedName>
        <fullName evidence="1">ribose-phosphate diphosphokinase</fullName>
        <ecNumber evidence="1">2.7.6.1</ecNumber>
    </recommendedName>
</protein>
<dbReference type="GO" id="GO:0005524">
    <property type="term" value="F:ATP binding"/>
    <property type="evidence" value="ECO:0007669"/>
    <property type="project" value="UniProtKB-KW"/>
</dbReference>
<evidence type="ECO:0000256" key="7">
    <source>
        <dbReference type="ARBA" id="ARBA00049535"/>
    </source>
</evidence>
<dbReference type="AlphaFoldDB" id="A0AAU7JF98"/>
<dbReference type="GO" id="GO:0002189">
    <property type="term" value="C:ribose phosphate diphosphokinase complex"/>
    <property type="evidence" value="ECO:0007669"/>
    <property type="project" value="TreeGrafter"/>
</dbReference>
<dbReference type="SMART" id="SM01400">
    <property type="entry name" value="Pribosyltran_N"/>
    <property type="match status" value="1"/>
</dbReference>
<sequence>MTSLALGDPPLRRLFGELDYAARAGSERLRQMSESWTALRGASLAPSWEDAQRAGFPAFPWGFAFRAAAGRDYDRLHAGPQAEQLLGGSFAKLGSAPNRRMSVRLRRLFDAVLAAGEPVLARADRAGTKREDLEILVLPVSTAGGAVDAVVGGFAPEPRSQAAAGARRPAALRQARDDAPLVFALGASHDFGLAVAHALGCELSEHEERVFEDGEHKARPLRPVQGRCAIVVHSLHADETQSANDKLCRLLFFIGALKDSGVRRARVIAPYLCYARKDRRTKPNDPVSTRYVAQLFEAMGVDGVSTVEVHNPAAFENAFRVPKVHVGVHEVMLPYLLKAARGERLAVVSPDTGGMKRAEALRLALEEATGEAISKAFMEKQRSQGEVWGDLFAGDVAGRTAVIVDDLISTGGSMARTVAECRKRGAARVLCVAAHGLFIGGASALFASDADRVAVTNSVPLTADLMARHTDRIDVLDVSGAVATAAREAGWLSDLNH</sequence>
<gene>
    <name evidence="9" type="primary">prs</name>
    <name evidence="9" type="ORF">ABEG18_25035</name>
</gene>
<dbReference type="PANTHER" id="PTHR10210">
    <property type="entry name" value="RIBOSE-PHOSPHATE DIPHOSPHOKINASE FAMILY MEMBER"/>
    <property type="match status" value="1"/>
</dbReference>
<organism evidence="9">
    <name type="scientific">Alsobacter sp. KACC 23698</name>
    <dbReference type="NCBI Taxonomy" id="3149229"/>
    <lineage>
        <taxon>Bacteria</taxon>
        <taxon>Pseudomonadati</taxon>
        <taxon>Pseudomonadota</taxon>
        <taxon>Alphaproteobacteria</taxon>
        <taxon>Hyphomicrobiales</taxon>
        <taxon>Alsobacteraceae</taxon>
        <taxon>Alsobacter</taxon>
    </lineage>
</organism>
<evidence type="ECO:0000256" key="5">
    <source>
        <dbReference type="ARBA" id="ARBA00022777"/>
    </source>
</evidence>
<dbReference type="InterPro" id="IPR029099">
    <property type="entry name" value="Pribosyltran_N"/>
</dbReference>
<proteinExistence type="predicted"/>
<dbReference type="GO" id="GO:0006164">
    <property type="term" value="P:purine nucleotide biosynthetic process"/>
    <property type="evidence" value="ECO:0007669"/>
    <property type="project" value="TreeGrafter"/>
</dbReference>
<dbReference type="NCBIfam" id="TIGR01251">
    <property type="entry name" value="ribP_PPkin"/>
    <property type="match status" value="1"/>
</dbReference>
<dbReference type="Pfam" id="PF14572">
    <property type="entry name" value="Pribosyl_synth"/>
    <property type="match status" value="1"/>
</dbReference>
<dbReference type="RefSeq" id="WP_406855746.1">
    <property type="nucleotide sequence ID" value="NZ_CP157484.1"/>
</dbReference>
<reference evidence="9" key="1">
    <citation type="submission" date="2024-05" db="EMBL/GenBank/DDBJ databases">
        <authorList>
            <person name="Kim S."/>
            <person name="Heo J."/>
            <person name="Choi H."/>
            <person name="Choi Y."/>
            <person name="Kwon S.-W."/>
            <person name="Kim Y."/>
        </authorList>
    </citation>
    <scope>NUCLEOTIDE SEQUENCE</scope>
    <source>
        <strain evidence="9">KACC 23698</strain>
    </source>
</reference>
<evidence type="ECO:0000256" key="2">
    <source>
        <dbReference type="ARBA" id="ARBA00022679"/>
    </source>
</evidence>